<feature type="signal peptide" evidence="2">
    <location>
        <begin position="1"/>
        <end position="21"/>
    </location>
</feature>
<reference evidence="5 6" key="1">
    <citation type="submission" date="2019-05" db="EMBL/GenBank/DDBJ databases">
        <title>Emergence of the Ug99 lineage of the wheat stem rust pathogen through somatic hybridization.</title>
        <authorList>
            <person name="Li F."/>
            <person name="Upadhyaya N.M."/>
            <person name="Sperschneider J."/>
            <person name="Matny O."/>
            <person name="Nguyen-Phuc H."/>
            <person name="Mago R."/>
            <person name="Raley C."/>
            <person name="Miller M.E."/>
            <person name="Silverstein K.A.T."/>
            <person name="Henningsen E."/>
            <person name="Hirsch C.D."/>
            <person name="Visser B."/>
            <person name="Pretorius Z.A."/>
            <person name="Steffenson B.J."/>
            <person name="Schwessinger B."/>
            <person name="Dodds P.N."/>
            <person name="Figueroa M."/>
        </authorList>
    </citation>
    <scope>NUCLEOTIDE SEQUENCE [LARGE SCALE GENOMIC DNA]</scope>
    <source>
        <strain evidence="3">21-0</strain>
        <strain evidence="4 6">Ug99</strain>
    </source>
</reference>
<dbReference type="OrthoDB" id="10332988at2759"/>
<sequence length="127" mass="13950">MLLPSFLLAFYLISYCGISSAHPTLSAKHLAEEEPKDVALRTQLHLHQKRMDRFYEIIGTAETNQARTQKEGTFESLMERTASPSTAELVQVNADNIRNMLKSNQQAASGSQAAAANNNPPQPHNGA</sequence>
<evidence type="ECO:0000313" key="3">
    <source>
        <dbReference type="EMBL" id="KAA1080765.1"/>
    </source>
</evidence>
<evidence type="ECO:0000256" key="2">
    <source>
        <dbReference type="SAM" id="SignalP"/>
    </source>
</evidence>
<name>A0A5B0MUZ2_PUCGR</name>
<dbReference type="Proteomes" id="UP000324748">
    <property type="component" value="Unassembled WGS sequence"/>
</dbReference>
<organism evidence="3 5">
    <name type="scientific">Puccinia graminis f. sp. tritici</name>
    <dbReference type="NCBI Taxonomy" id="56615"/>
    <lineage>
        <taxon>Eukaryota</taxon>
        <taxon>Fungi</taxon>
        <taxon>Dikarya</taxon>
        <taxon>Basidiomycota</taxon>
        <taxon>Pucciniomycotina</taxon>
        <taxon>Pucciniomycetes</taxon>
        <taxon>Pucciniales</taxon>
        <taxon>Pucciniaceae</taxon>
        <taxon>Puccinia</taxon>
    </lineage>
</organism>
<feature type="compositionally biased region" description="Low complexity" evidence="1">
    <location>
        <begin position="103"/>
        <end position="119"/>
    </location>
</feature>
<evidence type="ECO:0000313" key="4">
    <source>
        <dbReference type="EMBL" id="KAA1092120.1"/>
    </source>
</evidence>
<dbReference type="Proteomes" id="UP000325313">
    <property type="component" value="Unassembled WGS sequence"/>
</dbReference>
<comment type="caution">
    <text evidence="3">The sequence shown here is derived from an EMBL/GenBank/DDBJ whole genome shotgun (WGS) entry which is preliminary data.</text>
</comment>
<gene>
    <name evidence="3" type="ORF">PGT21_019671</name>
    <name evidence="4" type="ORF">PGTUg99_021718</name>
</gene>
<protein>
    <submittedName>
        <fullName evidence="3">Uncharacterized protein</fullName>
    </submittedName>
</protein>
<keyword evidence="5" id="KW-1185">Reference proteome</keyword>
<evidence type="ECO:0000313" key="5">
    <source>
        <dbReference type="Proteomes" id="UP000324748"/>
    </source>
</evidence>
<feature type="region of interest" description="Disordered" evidence="1">
    <location>
        <begin position="101"/>
        <end position="127"/>
    </location>
</feature>
<keyword evidence="2" id="KW-0732">Signal</keyword>
<dbReference type="EMBL" id="VSWC01000131">
    <property type="protein sequence ID" value="KAA1080765.1"/>
    <property type="molecule type" value="Genomic_DNA"/>
</dbReference>
<dbReference type="AlphaFoldDB" id="A0A5B0MUZ2"/>
<dbReference type="EMBL" id="VDEP01000378">
    <property type="protein sequence ID" value="KAA1092120.1"/>
    <property type="molecule type" value="Genomic_DNA"/>
</dbReference>
<proteinExistence type="predicted"/>
<accession>A0A5B0MUZ2</accession>
<evidence type="ECO:0000256" key="1">
    <source>
        <dbReference type="SAM" id="MobiDB-lite"/>
    </source>
</evidence>
<evidence type="ECO:0000313" key="6">
    <source>
        <dbReference type="Proteomes" id="UP000325313"/>
    </source>
</evidence>
<feature type="chain" id="PRO_5033845191" evidence="2">
    <location>
        <begin position="22"/>
        <end position="127"/>
    </location>
</feature>